<sequence>MKIVIINGSARRGNTLTAIDAFVKGASEKNEIEIIQPDRLHIAPCKGCGACQCYKGCIDQDDTNPTIDKITAADVILFATPVYWWGMSAQLKLIIDKCYCRGLQLKNKKVGTIVVGGSPVDSIQYELIDKQFDCMAKYLSWDMIFQKSYYATASDELAKNKDSIKELENIGKNL</sequence>
<gene>
    <name evidence="4" type="primary">ywqN</name>
    <name evidence="4" type="ORF">ERS852571_01138</name>
    <name evidence="5" type="ORF">RBI15_07900</name>
</gene>
<keyword evidence="2" id="KW-0288">FMN</keyword>
<reference evidence="4 6" key="1">
    <citation type="submission" date="2015-09" db="EMBL/GenBank/DDBJ databases">
        <authorList>
            <consortium name="Pathogen Informatics"/>
        </authorList>
    </citation>
    <scope>NUCLEOTIDE SEQUENCE [LARGE SCALE GENOMIC DNA]</scope>
    <source>
        <strain evidence="4 6">2789STDY5834959</strain>
    </source>
</reference>
<reference evidence="5" key="2">
    <citation type="submission" date="2023-08" db="EMBL/GenBank/DDBJ databases">
        <title>Complete Genome Sequences of butyrate producing Anaerostipes hadrus strains BA1 and GIF7 isolated from the terminal ileum of a healthy lean male.</title>
        <authorList>
            <person name="Low A."/>
            <person name="Sheludchenko M."/>
            <person name="Cheng H.E."/>
            <person name="Koh X.Q."/>
            <person name="Lee J."/>
        </authorList>
    </citation>
    <scope>NUCLEOTIDE SEQUENCE</scope>
    <source>
        <strain evidence="5">BA1</strain>
    </source>
</reference>
<dbReference type="GO" id="GO:0016491">
    <property type="term" value="F:oxidoreductase activity"/>
    <property type="evidence" value="ECO:0007669"/>
    <property type="project" value="UniProtKB-KW"/>
</dbReference>
<evidence type="ECO:0000256" key="2">
    <source>
        <dbReference type="ARBA" id="ARBA00022643"/>
    </source>
</evidence>
<dbReference type="PANTHER" id="PTHR43278:SF4">
    <property type="entry name" value="NAD(P)H-DEPENDENT FMN-CONTAINING OXIDOREDUCTASE YWQN-RELATED"/>
    <property type="match status" value="1"/>
</dbReference>
<evidence type="ECO:0000259" key="3">
    <source>
        <dbReference type="Pfam" id="PF03358"/>
    </source>
</evidence>
<dbReference type="Gene3D" id="3.40.50.360">
    <property type="match status" value="1"/>
</dbReference>
<dbReference type="EC" id="1.-.-.-" evidence="4"/>
<dbReference type="Proteomes" id="UP001243496">
    <property type="component" value="Chromosome"/>
</dbReference>
<name>A0A173WR42_ANAHA</name>
<proteinExistence type="predicted"/>
<keyword evidence="1" id="KW-0285">Flavoprotein</keyword>
<dbReference type="AlphaFoldDB" id="A0A173WR42"/>
<feature type="domain" description="NADPH-dependent FMN reductase-like" evidence="3">
    <location>
        <begin position="1"/>
        <end position="120"/>
    </location>
</feature>
<organism evidence="4 6">
    <name type="scientific">Anaerostipes hadrus</name>
    <dbReference type="NCBI Taxonomy" id="649756"/>
    <lineage>
        <taxon>Bacteria</taxon>
        <taxon>Bacillati</taxon>
        <taxon>Bacillota</taxon>
        <taxon>Clostridia</taxon>
        <taxon>Lachnospirales</taxon>
        <taxon>Lachnospiraceae</taxon>
        <taxon>Anaerostipes</taxon>
    </lineage>
</organism>
<dbReference type="Pfam" id="PF03358">
    <property type="entry name" value="FMN_red"/>
    <property type="match status" value="1"/>
</dbReference>
<dbReference type="EMBL" id="CYXY01000005">
    <property type="protein sequence ID" value="CUM88008.1"/>
    <property type="molecule type" value="Genomic_DNA"/>
</dbReference>
<protein>
    <submittedName>
        <fullName evidence="5">Flavodoxin family protein</fullName>
    </submittedName>
    <submittedName>
        <fullName evidence="4">Putative NAD(P)H-dependent FMN-containing oxidoreductase ywqN</fullName>
        <ecNumber evidence="4">1.-.-.-</ecNumber>
    </submittedName>
</protein>
<dbReference type="EMBL" id="CP132968">
    <property type="protein sequence ID" value="WMD15308.1"/>
    <property type="molecule type" value="Genomic_DNA"/>
</dbReference>
<dbReference type="InterPro" id="IPR051796">
    <property type="entry name" value="ISF_SsuE-like"/>
</dbReference>
<dbReference type="RefSeq" id="WP_009264234.1">
    <property type="nucleotide sequence ID" value="NZ_BAABXM010000001.1"/>
</dbReference>
<dbReference type="InterPro" id="IPR029039">
    <property type="entry name" value="Flavoprotein-like_sf"/>
</dbReference>
<dbReference type="SUPFAM" id="SSF52218">
    <property type="entry name" value="Flavoproteins"/>
    <property type="match status" value="1"/>
</dbReference>
<accession>A0A173WR42</accession>
<evidence type="ECO:0000313" key="6">
    <source>
        <dbReference type="Proteomes" id="UP000095553"/>
    </source>
</evidence>
<keyword evidence="4" id="KW-0560">Oxidoreductase</keyword>
<evidence type="ECO:0000313" key="5">
    <source>
        <dbReference type="EMBL" id="WMD15308.1"/>
    </source>
</evidence>
<dbReference type="InterPro" id="IPR005025">
    <property type="entry name" value="FMN_Rdtase-like_dom"/>
</dbReference>
<dbReference type="PANTHER" id="PTHR43278">
    <property type="entry name" value="NAD(P)H-DEPENDENT FMN-CONTAINING OXIDOREDUCTASE YWQN-RELATED"/>
    <property type="match status" value="1"/>
</dbReference>
<evidence type="ECO:0000256" key="1">
    <source>
        <dbReference type="ARBA" id="ARBA00022630"/>
    </source>
</evidence>
<evidence type="ECO:0000313" key="4">
    <source>
        <dbReference type="EMBL" id="CUM88008.1"/>
    </source>
</evidence>
<dbReference type="Proteomes" id="UP000095553">
    <property type="component" value="Unassembled WGS sequence"/>
</dbReference>
<dbReference type="GeneID" id="92741310"/>